<organism evidence="1 2">
    <name type="scientific">Elysia crispata</name>
    <name type="common">lettuce slug</name>
    <dbReference type="NCBI Taxonomy" id="231223"/>
    <lineage>
        <taxon>Eukaryota</taxon>
        <taxon>Metazoa</taxon>
        <taxon>Spiralia</taxon>
        <taxon>Lophotrochozoa</taxon>
        <taxon>Mollusca</taxon>
        <taxon>Gastropoda</taxon>
        <taxon>Heterobranchia</taxon>
        <taxon>Euthyneura</taxon>
        <taxon>Panpulmonata</taxon>
        <taxon>Sacoglossa</taxon>
        <taxon>Placobranchoidea</taxon>
        <taxon>Plakobranchidae</taxon>
        <taxon>Elysia</taxon>
    </lineage>
</organism>
<evidence type="ECO:0000313" key="1">
    <source>
        <dbReference type="EMBL" id="KAK3728312.1"/>
    </source>
</evidence>
<reference evidence="1" key="1">
    <citation type="journal article" date="2023" name="G3 (Bethesda)">
        <title>A reference genome for the long-term kleptoplast-retaining sea slug Elysia crispata morphotype clarki.</title>
        <authorList>
            <person name="Eastman K.E."/>
            <person name="Pendleton A.L."/>
            <person name="Shaikh M.A."/>
            <person name="Suttiyut T."/>
            <person name="Ogas R."/>
            <person name="Tomko P."/>
            <person name="Gavelis G."/>
            <person name="Widhalm J.R."/>
            <person name="Wisecaver J.H."/>
        </authorList>
    </citation>
    <scope>NUCLEOTIDE SEQUENCE</scope>
    <source>
        <strain evidence="1">ECLA1</strain>
    </source>
</reference>
<keyword evidence="2" id="KW-1185">Reference proteome</keyword>
<protein>
    <submittedName>
        <fullName evidence="1">Uncharacterized protein</fullName>
    </submittedName>
</protein>
<sequence>MARCAVIGQLRCIDLARDGVREDTGKPTSYPCLRLHMRSQPNQSPVKGGGATGLSTCWSVELCSPMGGPPYITQTVPSRSEITTELVQNLTTSQRGCMHLQRVPPTTPAKNHHHHGSHHSARVKVALYFPREVRFIQSVTKAIATDKAKTKALKIVGRGERGACLIFL</sequence>
<dbReference type="AlphaFoldDB" id="A0AAE0Y077"/>
<gene>
    <name evidence="1" type="ORF">RRG08_043937</name>
</gene>
<accession>A0AAE0Y077</accession>
<evidence type="ECO:0000313" key="2">
    <source>
        <dbReference type="Proteomes" id="UP001283361"/>
    </source>
</evidence>
<comment type="caution">
    <text evidence="1">The sequence shown here is derived from an EMBL/GenBank/DDBJ whole genome shotgun (WGS) entry which is preliminary data.</text>
</comment>
<name>A0AAE0Y077_9GAST</name>
<proteinExistence type="predicted"/>
<dbReference type="Proteomes" id="UP001283361">
    <property type="component" value="Unassembled WGS sequence"/>
</dbReference>
<dbReference type="EMBL" id="JAWDGP010007193">
    <property type="protein sequence ID" value="KAK3728312.1"/>
    <property type="molecule type" value="Genomic_DNA"/>
</dbReference>